<comment type="caution">
    <text evidence="3">The sequence shown here is derived from an EMBL/GenBank/DDBJ whole genome shotgun (WGS) entry which is preliminary data.</text>
</comment>
<dbReference type="InterPro" id="IPR025714">
    <property type="entry name" value="Methyltranfer_dom"/>
</dbReference>
<name>A0A9J6EBK2_RHIMP</name>
<dbReference type="SUPFAM" id="SSF53335">
    <property type="entry name" value="S-adenosyl-L-methionine-dependent methyltransferases"/>
    <property type="match status" value="1"/>
</dbReference>
<reference evidence="3" key="1">
    <citation type="journal article" date="2020" name="Cell">
        <title>Large-Scale Comparative Analyses of Tick Genomes Elucidate Their Genetic Diversity and Vector Capacities.</title>
        <authorList>
            <consortium name="Tick Genome and Microbiome Consortium (TIGMIC)"/>
            <person name="Jia N."/>
            <person name="Wang J."/>
            <person name="Shi W."/>
            <person name="Du L."/>
            <person name="Sun Y."/>
            <person name="Zhan W."/>
            <person name="Jiang J.F."/>
            <person name="Wang Q."/>
            <person name="Zhang B."/>
            <person name="Ji P."/>
            <person name="Bell-Sakyi L."/>
            <person name="Cui X.M."/>
            <person name="Yuan T.T."/>
            <person name="Jiang B.G."/>
            <person name="Yang W.F."/>
            <person name="Lam T.T."/>
            <person name="Chang Q.C."/>
            <person name="Ding S.J."/>
            <person name="Wang X.J."/>
            <person name="Zhu J.G."/>
            <person name="Ruan X.D."/>
            <person name="Zhao L."/>
            <person name="Wei J.T."/>
            <person name="Ye R.Z."/>
            <person name="Que T.C."/>
            <person name="Du C.H."/>
            <person name="Zhou Y.H."/>
            <person name="Cheng J.X."/>
            <person name="Dai P.F."/>
            <person name="Guo W.B."/>
            <person name="Han X.H."/>
            <person name="Huang E.J."/>
            <person name="Li L.F."/>
            <person name="Wei W."/>
            <person name="Gao Y.C."/>
            <person name="Liu J.Z."/>
            <person name="Shao H.Z."/>
            <person name="Wang X."/>
            <person name="Wang C.C."/>
            <person name="Yang T.C."/>
            <person name="Huo Q.B."/>
            <person name="Li W."/>
            <person name="Chen H.Y."/>
            <person name="Chen S.E."/>
            <person name="Zhou L.G."/>
            <person name="Ni X.B."/>
            <person name="Tian J.H."/>
            <person name="Sheng Y."/>
            <person name="Liu T."/>
            <person name="Pan Y.S."/>
            <person name="Xia L.Y."/>
            <person name="Li J."/>
            <person name="Zhao F."/>
            <person name="Cao W.C."/>
        </authorList>
    </citation>
    <scope>NUCLEOTIDE SEQUENCE</scope>
    <source>
        <strain evidence="3">Rmic-2018</strain>
    </source>
</reference>
<evidence type="ECO:0000313" key="3">
    <source>
        <dbReference type="EMBL" id="KAH8031472.1"/>
    </source>
</evidence>
<dbReference type="VEuPathDB" id="VectorBase:LOC119164361"/>
<dbReference type="AlphaFoldDB" id="A0A9J6EBK2"/>
<protein>
    <recommendedName>
        <fullName evidence="2">Methyltransferase domain-containing protein</fullName>
    </recommendedName>
</protein>
<feature type="region of interest" description="Disordered" evidence="1">
    <location>
        <begin position="1"/>
        <end position="23"/>
    </location>
</feature>
<reference evidence="3" key="2">
    <citation type="submission" date="2021-09" db="EMBL/GenBank/DDBJ databases">
        <authorList>
            <person name="Jia N."/>
            <person name="Wang J."/>
            <person name="Shi W."/>
            <person name="Du L."/>
            <person name="Sun Y."/>
            <person name="Zhan W."/>
            <person name="Jiang J."/>
            <person name="Wang Q."/>
            <person name="Zhang B."/>
            <person name="Ji P."/>
            <person name="Sakyi L.B."/>
            <person name="Cui X."/>
            <person name="Yuan T."/>
            <person name="Jiang B."/>
            <person name="Yang W."/>
            <person name="Lam T.T.-Y."/>
            <person name="Chang Q."/>
            <person name="Ding S."/>
            <person name="Wang X."/>
            <person name="Zhu J."/>
            <person name="Ruan X."/>
            <person name="Zhao L."/>
            <person name="Wei J."/>
            <person name="Que T."/>
            <person name="Du C."/>
            <person name="Cheng J."/>
            <person name="Dai P."/>
            <person name="Han X."/>
            <person name="Huang E."/>
            <person name="Gao Y."/>
            <person name="Liu J."/>
            <person name="Shao H."/>
            <person name="Ye R."/>
            <person name="Li L."/>
            <person name="Wei W."/>
            <person name="Wang X."/>
            <person name="Wang C."/>
            <person name="Huo Q."/>
            <person name="Li W."/>
            <person name="Guo W."/>
            <person name="Chen H."/>
            <person name="Chen S."/>
            <person name="Zhou L."/>
            <person name="Zhou L."/>
            <person name="Ni X."/>
            <person name="Tian J."/>
            <person name="Zhou Y."/>
            <person name="Sheng Y."/>
            <person name="Liu T."/>
            <person name="Pan Y."/>
            <person name="Xia L."/>
            <person name="Li J."/>
            <person name="Zhao F."/>
            <person name="Cao W."/>
        </authorList>
    </citation>
    <scope>NUCLEOTIDE SEQUENCE</scope>
    <source>
        <strain evidence="3">Rmic-2018</strain>
        <tissue evidence="3">Larvae</tissue>
    </source>
</reference>
<evidence type="ECO:0000259" key="2">
    <source>
        <dbReference type="Pfam" id="PF13847"/>
    </source>
</evidence>
<proteinExistence type="predicted"/>
<dbReference type="Gene3D" id="3.40.50.150">
    <property type="entry name" value="Vaccinia Virus protein VP39"/>
    <property type="match status" value="1"/>
</dbReference>
<keyword evidence="4" id="KW-1185">Reference proteome</keyword>
<accession>A0A9J6EBK2</accession>
<gene>
    <name evidence="3" type="ORF">HPB51_017535</name>
</gene>
<evidence type="ECO:0000256" key="1">
    <source>
        <dbReference type="SAM" id="MobiDB-lite"/>
    </source>
</evidence>
<dbReference type="InterPro" id="IPR029063">
    <property type="entry name" value="SAM-dependent_MTases_sf"/>
</dbReference>
<dbReference type="Proteomes" id="UP000821866">
    <property type="component" value="Chromosome 3"/>
</dbReference>
<organism evidence="3 4">
    <name type="scientific">Rhipicephalus microplus</name>
    <name type="common">Cattle tick</name>
    <name type="synonym">Boophilus microplus</name>
    <dbReference type="NCBI Taxonomy" id="6941"/>
    <lineage>
        <taxon>Eukaryota</taxon>
        <taxon>Metazoa</taxon>
        <taxon>Ecdysozoa</taxon>
        <taxon>Arthropoda</taxon>
        <taxon>Chelicerata</taxon>
        <taxon>Arachnida</taxon>
        <taxon>Acari</taxon>
        <taxon>Parasitiformes</taxon>
        <taxon>Ixodida</taxon>
        <taxon>Ixodoidea</taxon>
        <taxon>Ixodidae</taxon>
        <taxon>Rhipicephalinae</taxon>
        <taxon>Rhipicephalus</taxon>
        <taxon>Boophilus</taxon>
    </lineage>
</organism>
<dbReference type="CDD" id="cd02440">
    <property type="entry name" value="AdoMet_MTases"/>
    <property type="match status" value="1"/>
</dbReference>
<dbReference type="Pfam" id="PF13847">
    <property type="entry name" value="Methyltransf_31"/>
    <property type="match status" value="1"/>
</dbReference>
<feature type="domain" description="Methyltransferase" evidence="2">
    <location>
        <begin position="79"/>
        <end position="132"/>
    </location>
</feature>
<dbReference type="EMBL" id="JABSTU010000005">
    <property type="protein sequence ID" value="KAH8031472.1"/>
    <property type="molecule type" value="Genomic_DNA"/>
</dbReference>
<sequence>MPTHGTAPSRSATHSLSGTQATADSVYGPVDHYCRPSGENVRLCVTEYAKHNSIQRRYSQFVLDFCRLAFSTEPDPSPQFLDVGCGTGDFTWDILMPQCLPRRRIVGVDCSREMVEYARRSSAHEKLGFEVLDICGDVTGFLEELEMRMQDDDTAGSDGGIECSAFASTFNLVNMALLNSATAGCRKCCARL</sequence>
<evidence type="ECO:0000313" key="4">
    <source>
        <dbReference type="Proteomes" id="UP000821866"/>
    </source>
</evidence>